<dbReference type="PANTHER" id="PTHR47343">
    <property type="entry name" value="TRANSCRIPTIONAL ACTIVATOR SPT7"/>
    <property type="match status" value="1"/>
</dbReference>
<dbReference type="InterPro" id="IPR006565">
    <property type="entry name" value="BTP"/>
</dbReference>
<proteinExistence type="predicted"/>
<dbReference type="CDD" id="cd22927">
    <property type="entry name" value="HFD_SPT7"/>
    <property type="match status" value="1"/>
</dbReference>
<evidence type="ECO:0000256" key="2">
    <source>
        <dbReference type="ARBA" id="ARBA00023015"/>
    </source>
</evidence>
<organism evidence="10 11">
    <name type="scientific">Mucor flavus</name>
    <dbReference type="NCBI Taxonomy" id="439312"/>
    <lineage>
        <taxon>Eukaryota</taxon>
        <taxon>Fungi</taxon>
        <taxon>Fungi incertae sedis</taxon>
        <taxon>Mucoromycota</taxon>
        <taxon>Mucoromycotina</taxon>
        <taxon>Mucoromycetes</taxon>
        <taxon>Mucorales</taxon>
        <taxon>Mucorineae</taxon>
        <taxon>Mucoraceae</taxon>
        <taxon>Mucor</taxon>
    </lineage>
</organism>
<accession>A0ABP9YX21</accession>
<dbReference type="EMBL" id="BAABUK010000010">
    <property type="protein sequence ID" value="GAA5811413.1"/>
    <property type="molecule type" value="Genomic_DNA"/>
</dbReference>
<feature type="domain" description="Bromo" evidence="9">
    <location>
        <begin position="280"/>
        <end position="350"/>
    </location>
</feature>
<dbReference type="PROSITE" id="PS00633">
    <property type="entry name" value="BROMODOMAIN_1"/>
    <property type="match status" value="1"/>
</dbReference>
<dbReference type="Gene3D" id="1.20.920.10">
    <property type="entry name" value="Bromodomain-like"/>
    <property type="match status" value="1"/>
</dbReference>
<dbReference type="Pfam" id="PF07524">
    <property type="entry name" value="Bromo_TP"/>
    <property type="match status" value="1"/>
</dbReference>
<dbReference type="PROSITE" id="PS50014">
    <property type="entry name" value="BROMODOMAIN_2"/>
    <property type="match status" value="1"/>
</dbReference>
<keyword evidence="4" id="KW-0804">Transcription</keyword>
<feature type="compositionally biased region" description="Basic and acidic residues" evidence="8">
    <location>
        <begin position="999"/>
        <end position="1051"/>
    </location>
</feature>
<evidence type="ECO:0000256" key="5">
    <source>
        <dbReference type="ARBA" id="ARBA00023242"/>
    </source>
</evidence>
<evidence type="ECO:0000256" key="4">
    <source>
        <dbReference type="ARBA" id="ARBA00023163"/>
    </source>
</evidence>
<name>A0ABP9YX21_9FUNG</name>
<evidence type="ECO:0000256" key="8">
    <source>
        <dbReference type="SAM" id="MobiDB-lite"/>
    </source>
</evidence>
<gene>
    <name evidence="10" type="ORF">MFLAVUS_004850</name>
</gene>
<sequence length="1090" mass="125045">MSVQTTLPPWLPLSYILSHHLVQHKLHKRFLTVNERKYFQDALCSFATWIAFINQQEPTFTELETTAFRVRSMLYEQFIPHLFHTHKPCCKTVDLDHLLNQARQLSLPDQQLITREWQTFIETHLKKLASPALHNTVEEAKQEASTPTPNNKTIEEPATVTDNVPLRDIFHTLESDRAAMIEQRKLEEFEAQEELNEAEEEKENAAAKSLSIFNADGNFNLKYLLQGIVANRQKTSLSDRELQNLLSDFKPHRSKWANDDRVGQEELYEACEKVLTDLKNYTEHSTPFLNKVNKREAPDYFEVIKKPMDLGTVTKKMKNLSYRSKKEFADDLYLIYDNCLTYNTNSASEYRKHAIAMRRKTERLMSRVPNISIKERIETEIEEEGDEVSEEEDHEPHRVSKKSSGKHMVSIERKTTPIIHNDRERSATAPLSAIDATFLTEVDVALTPDRIGTPQHEQYGGKHLKKQEGDENIDLEQEEKKLGAEIDADVGELQDQVWRDKTKKTRAKLTTDVEKQYQFSFGEREALMRSGLDMERFSMIEHLHDKPESVLKLICCEPDKFLKWTERRLGQTTLYDDFDFDSSDDENLDAFFSRKISKPNKLIDDSAKMDLFLPEYELTSGLPEIDGVNEDIIEPGEPDSSQSYSDISLDIYPELSFPNYGLNPIIDKSNTTLKKVRLMHSKCSAIRNNVPMSTLASSIELDPIPTKEPQEITLTCDPSKLPPLNLDSESSHQMSQKVLTKLLTHAGFEGAKLGALNVLTDIMTDYIKTIGKTLRTYWDDYGHKMDGDEMLLHTLYENGIMNISELESYVHDDVERGSSRLDDLHRRLQTSYQDLLSGPVQEGEEDDLLNEEETFVTGIFGEDIGEDYFGFKNIGLDQEYNLDSLSIPSRLWYGKNKEKVKIPGDPAKEVHYKYTPPPNFLPVTSEKPIIGLLQPYFIKRLSDPATMLEDEYIPNRNKNRPRYPPTNKTNAGKKKLSKESSGGGSGNGNDHKKSKRKRPTEEIVAEKAERAEKKRQKMEEKALRIAEKEKKRKLREELKEQEKLAKIEAKEKKKAQNKKIKNTHSAASSTKGTSVPPGDSPSGMEDDDDD</sequence>
<evidence type="ECO:0000259" key="9">
    <source>
        <dbReference type="PROSITE" id="PS50014"/>
    </source>
</evidence>
<feature type="compositionally biased region" description="Acidic residues" evidence="8">
    <location>
        <begin position="380"/>
        <end position="393"/>
    </location>
</feature>
<evidence type="ECO:0000313" key="11">
    <source>
        <dbReference type="Proteomes" id="UP001473302"/>
    </source>
</evidence>
<reference evidence="10 11" key="1">
    <citation type="submission" date="2024-04" db="EMBL/GenBank/DDBJ databases">
        <title>genome sequences of Mucor flavus KT1a and Helicostylum pulchrum KT1b strains isolated from the surface of a dry-aged beef.</title>
        <authorList>
            <person name="Toyotome T."/>
            <person name="Hosono M."/>
            <person name="Torimaru M."/>
            <person name="Fukuda K."/>
            <person name="Mikami N."/>
        </authorList>
    </citation>
    <scope>NUCLEOTIDE SEQUENCE [LARGE SCALE GENOMIC DNA]</scope>
    <source>
        <strain evidence="10 11">KT1a</strain>
    </source>
</reference>
<protein>
    <recommendedName>
        <fullName evidence="9">Bromo domain-containing protein</fullName>
    </recommendedName>
</protein>
<comment type="subcellular location">
    <subcellularLocation>
        <location evidence="1">Nucleus</location>
    </subcellularLocation>
</comment>
<keyword evidence="3 6" id="KW-0103">Bromodomain</keyword>
<dbReference type="InterPro" id="IPR009072">
    <property type="entry name" value="Histone-fold"/>
</dbReference>
<dbReference type="Proteomes" id="UP001473302">
    <property type="component" value="Unassembled WGS sequence"/>
</dbReference>
<evidence type="ECO:0000256" key="6">
    <source>
        <dbReference type="PROSITE-ProRule" id="PRU00035"/>
    </source>
</evidence>
<feature type="compositionally biased region" description="Polar residues" evidence="8">
    <location>
        <begin position="1063"/>
        <end position="1073"/>
    </location>
</feature>
<keyword evidence="7" id="KW-0175">Coiled coil</keyword>
<dbReference type="Gene3D" id="1.10.20.10">
    <property type="entry name" value="Histone, subunit A"/>
    <property type="match status" value="1"/>
</dbReference>
<evidence type="ECO:0000313" key="10">
    <source>
        <dbReference type="EMBL" id="GAA5811413.1"/>
    </source>
</evidence>
<feature type="compositionally biased region" description="Basic residues" evidence="8">
    <location>
        <begin position="1052"/>
        <end position="1062"/>
    </location>
</feature>
<dbReference type="InterPro" id="IPR036427">
    <property type="entry name" value="Bromodomain-like_sf"/>
</dbReference>
<dbReference type="SMART" id="SM00297">
    <property type="entry name" value="BROMO"/>
    <property type="match status" value="1"/>
</dbReference>
<comment type="caution">
    <text evidence="10">The sequence shown here is derived from an EMBL/GenBank/DDBJ whole genome shotgun (WGS) entry which is preliminary data.</text>
</comment>
<dbReference type="InterPro" id="IPR037782">
    <property type="entry name" value="Spt7"/>
</dbReference>
<dbReference type="PANTHER" id="PTHR47343:SF1">
    <property type="entry name" value="TRANSCRIPTIONAL ACTIVATOR SPT7"/>
    <property type="match status" value="1"/>
</dbReference>
<dbReference type="SMART" id="SM00576">
    <property type="entry name" value="BTP"/>
    <property type="match status" value="1"/>
</dbReference>
<dbReference type="SUPFAM" id="SSF47370">
    <property type="entry name" value="Bromodomain"/>
    <property type="match status" value="1"/>
</dbReference>
<dbReference type="Pfam" id="PF00439">
    <property type="entry name" value="Bromodomain"/>
    <property type="match status" value="1"/>
</dbReference>
<feature type="region of interest" description="Disordered" evidence="8">
    <location>
        <begin position="379"/>
        <end position="410"/>
    </location>
</feature>
<evidence type="ECO:0000256" key="3">
    <source>
        <dbReference type="ARBA" id="ARBA00023117"/>
    </source>
</evidence>
<evidence type="ECO:0000256" key="7">
    <source>
        <dbReference type="SAM" id="Coils"/>
    </source>
</evidence>
<feature type="region of interest" description="Disordered" evidence="8">
    <location>
        <begin position="951"/>
        <end position="1090"/>
    </location>
</feature>
<dbReference type="PRINTS" id="PR00503">
    <property type="entry name" value="BROMODOMAIN"/>
</dbReference>
<dbReference type="InterPro" id="IPR001487">
    <property type="entry name" value="Bromodomain"/>
</dbReference>
<keyword evidence="2" id="KW-0805">Transcription regulation</keyword>
<keyword evidence="5" id="KW-0539">Nucleus</keyword>
<evidence type="ECO:0000256" key="1">
    <source>
        <dbReference type="ARBA" id="ARBA00004123"/>
    </source>
</evidence>
<feature type="coiled-coil region" evidence="7">
    <location>
        <begin position="181"/>
        <end position="208"/>
    </location>
</feature>
<dbReference type="InterPro" id="IPR018359">
    <property type="entry name" value="Bromodomain_CS"/>
</dbReference>
<keyword evidence="11" id="KW-1185">Reference proteome</keyword>